<dbReference type="Pfam" id="PF14881">
    <property type="entry name" value="Tubulin_3"/>
    <property type="match status" value="1"/>
</dbReference>
<dbReference type="SUPFAM" id="SSF52490">
    <property type="entry name" value="Tubulin nucleotide-binding domain-like"/>
    <property type="match status" value="1"/>
</dbReference>
<accession>A0A8E2AUP1</accession>
<gene>
    <name evidence="7" type="ORF">OBBRIDRAFT_887021</name>
</gene>
<evidence type="ECO:0000256" key="3">
    <source>
        <dbReference type="ARBA" id="ARBA00008507"/>
    </source>
</evidence>
<name>A0A8E2AUP1_9APHY</name>
<dbReference type="GO" id="GO:0005739">
    <property type="term" value="C:mitochondrion"/>
    <property type="evidence" value="ECO:0007669"/>
    <property type="project" value="UniProtKB-SubCell"/>
</dbReference>
<evidence type="ECO:0000259" key="5">
    <source>
        <dbReference type="Pfam" id="PF10644"/>
    </source>
</evidence>
<comment type="subcellular location">
    <subcellularLocation>
        <location evidence="2">Mitochondrion</location>
    </subcellularLocation>
</comment>
<dbReference type="Proteomes" id="UP000250043">
    <property type="component" value="Unassembled WGS sequence"/>
</dbReference>
<protein>
    <submittedName>
        <fullName evidence="7">MtDNA inheritance protein Dml1</fullName>
    </submittedName>
</protein>
<dbReference type="PANTHER" id="PTHR13391:SF0">
    <property type="entry name" value="PROTEIN MISATO HOMOLOG 1"/>
    <property type="match status" value="1"/>
</dbReference>
<evidence type="ECO:0000256" key="2">
    <source>
        <dbReference type="ARBA" id="ARBA00004173"/>
    </source>
</evidence>
<comment type="similarity">
    <text evidence="3">Belongs to the misato family.</text>
</comment>
<evidence type="ECO:0000256" key="4">
    <source>
        <dbReference type="ARBA" id="ARBA00023128"/>
    </source>
</evidence>
<dbReference type="InterPro" id="IPR036525">
    <property type="entry name" value="Tubulin/FtsZ_GTPase_sf"/>
</dbReference>
<evidence type="ECO:0000313" key="7">
    <source>
        <dbReference type="EMBL" id="OCH91306.1"/>
    </source>
</evidence>
<sequence length="512" mass="57506">MKEILYIQAGTLANHIGTHFWNTQESYFTYEEGEDPIVTHDISFREGLTRKDEPTFCPRVLIFDRKANFGTLSPTSGLYGDKETDALEVEQSRTTWNGNVVEYRQDSIPKSSYHTHLEEETAYPEASAPVKTSNIRYWSDYSRVYFHPRSLQKLPDHADWESLEGDWNAGREEFARHDSETSLMEDSFRLFVEECDALQGVQLTHDTATFGGFTNAFLTSFRDEFAKLPCFSFPLLSDSIPGSIDQDDAIGMRKALNDALCLRNLNEICDLSIPLQAPSTWTLDDWLEGLSLSRTSMYDTSALLSSHIETATLPLRLRGTQHDILSICSALNASGSPRFSHLSGVLPLSDPFMSEHDMKRLYDFSTSHTGRTAHVDRDIVLSRFDVSRGLTAPEVQTYDIWTELRDISPYIVHAPAYPLPSSFPTLCNTASPSSRARSARLLSSLTTTSSSAHLFAKYATLVEDATKRHTDVTNQMGLEADELRELKDELWAICDAFPEGNAGQEDLDGGEE</sequence>
<organism evidence="7 8">
    <name type="scientific">Obba rivulosa</name>
    <dbReference type="NCBI Taxonomy" id="1052685"/>
    <lineage>
        <taxon>Eukaryota</taxon>
        <taxon>Fungi</taxon>
        <taxon>Dikarya</taxon>
        <taxon>Basidiomycota</taxon>
        <taxon>Agaricomycotina</taxon>
        <taxon>Agaricomycetes</taxon>
        <taxon>Polyporales</taxon>
        <taxon>Gelatoporiaceae</taxon>
        <taxon>Obba</taxon>
    </lineage>
</organism>
<evidence type="ECO:0000313" key="8">
    <source>
        <dbReference type="Proteomes" id="UP000250043"/>
    </source>
</evidence>
<dbReference type="PANTHER" id="PTHR13391">
    <property type="entry name" value="MITOCHONDRIAL DISTRIBUTION REGULATOR MISATO"/>
    <property type="match status" value="1"/>
</dbReference>
<feature type="domain" description="Misato Segment II tubulin-like" evidence="5">
    <location>
        <begin position="2"/>
        <end position="118"/>
    </location>
</feature>
<keyword evidence="8" id="KW-1185">Reference proteome</keyword>
<dbReference type="Gene3D" id="3.40.50.1440">
    <property type="entry name" value="Tubulin/FtsZ, GTPase domain"/>
    <property type="match status" value="1"/>
</dbReference>
<dbReference type="EMBL" id="KV722387">
    <property type="protein sequence ID" value="OCH91306.1"/>
    <property type="molecule type" value="Genomic_DNA"/>
</dbReference>
<dbReference type="InterPro" id="IPR019605">
    <property type="entry name" value="Misato_II_tubulin-like"/>
</dbReference>
<dbReference type="InterPro" id="IPR029209">
    <property type="entry name" value="DML1/Misato_tubulin"/>
</dbReference>
<dbReference type="InterPro" id="IPR049942">
    <property type="entry name" value="DML1/Misato"/>
</dbReference>
<dbReference type="GO" id="GO:0007005">
    <property type="term" value="P:mitochondrion organization"/>
    <property type="evidence" value="ECO:0007669"/>
    <property type="project" value="InterPro"/>
</dbReference>
<dbReference type="OrthoDB" id="271881at2759"/>
<feature type="domain" description="DML1/Misato tubulin" evidence="6">
    <location>
        <begin position="129"/>
        <end position="317"/>
    </location>
</feature>
<dbReference type="Pfam" id="PF10644">
    <property type="entry name" value="Misat_Tub_SegII"/>
    <property type="match status" value="1"/>
</dbReference>
<evidence type="ECO:0000259" key="6">
    <source>
        <dbReference type="Pfam" id="PF14881"/>
    </source>
</evidence>
<reference evidence="7 8" key="1">
    <citation type="submission" date="2016-07" db="EMBL/GenBank/DDBJ databases">
        <title>Draft genome of the white-rot fungus Obba rivulosa 3A-2.</title>
        <authorList>
            <consortium name="DOE Joint Genome Institute"/>
            <person name="Miettinen O."/>
            <person name="Riley R."/>
            <person name="Acob R."/>
            <person name="Barry K."/>
            <person name="Cullen D."/>
            <person name="De Vries R."/>
            <person name="Hainaut M."/>
            <person name="Hatakka A."/>
            <person name="Henrissat B."/>
            <person name="Hilden K."/>
            <person name="Kuo R."/>
            <person name="Labutti K."/>
            <person name="Lipzen A."/>
            <person name="Makela M.R."/>
            <person name="Sandor L."/>
            <person name="Spatafora J.W."/>
            <person name="Grigoriev I.V."/>
            <person name="Hibbett D.S."/>
        </authorList>
    </citation>
    <scope>NUCLEOTIDE SEQUENCE [LARGE SCALE GENOMIC DNA]</scope>
    <source>
        <strain evidence="7 8">3A-2</strain>
    </source>
</reference>
<dbReference type="AlphaFoldDB" id="A0A8E2AUP1"/>
<comment type="function">
    <text evidence="1">Involved in the partitioning of the mitochondrial organelle and mitochondrial DNA (mtDNA) inheritance.</text>
</comment>
<proteinExistence type="inferred from homology"/>
<evidence type="ECO:0000256" key="1">
    <source>
        <dbReference type="ARBA" id="ARBA00003757"/>
    </source>
</evidence>
<keyword evidence="4" id="KW-0496">Mitochondrion</keyword>